<feature type="domain" description="LysM" evidence="2">
    <location>
        <begin position="76"/>
        <end position="125"/>
    </location>
</feature>
<dbReference type="SMART" id="SM00257">
    <property type="entry name" value="LysM"/>
    <property type="match status" value="1"/>
</dbReference>
<dbReference type="SUPFAM" id="SSF54106">
    <property type="entry name" value="LysM domain"/>
    <property type="match status" value="1"/>
</dbReference>
<dbReference type="Gene3D" id="3.10.350.10">
    <property type="entry name" value="LysM domain"/>
    <property type="match status" value="1"/>
</dbReference>
<evidence type="ECO:0000313" key="4">
    <source>
        <dbReference type="Proteomes" id="UP000291259"/>
    </source>
</evidence>
<accession>A0A4P6FEE7</accession>
<dbReference type="OrthoDB" id="5084290at2"/>
<gene>
    <name evidence="3" type="ORF">ET445_14215</name>
</gene>
<proteinExistence type="predicted"/>
<dbReference type="InterPro" id="IPR018392">
    <property type="entry name" value="LysM"/>
</dbReference>
<dbReference type="InterPro" id="IPR036779">
    <property type="entry name" value="LysM_dom_sf"/>
</dbReference>
<dbReference type="EMBL" id="CP035491">
    <property type="protein sequence ID" value="QAY74304.1"/>
    <property type="molecule type" value="Genomic_DNA"/>
</dbReference>
<keyword evidence="1" id="KW-1133">Transmembrane helix</keyword>
<evidence type="ECO:0000259" key="2">
    <source>
        <dbReference type="PROSITE" id="PS51782"/>
    </source>
</evidence>
<keyword evidence="1" id="KW-0812">Transmembrane</keyword>
<dbReference type="Proteomes" id="UP000291259">
    <property type="component" value="Chromosome"/>
</dbReference>
<dbReference type="PROSITE" id="PS51782">
    <property type="entry name" value="LYSM"/>
    <property type="match status" value="1"/>
</dbReference>
<dbReference type="CDD" id="cd00118">
    <property type="entry name" value="LysM"/>
    <property type="match status" value="1"/>
</dbReference>
<evidence type="ECO:0000313" key="3">
    <source>
        <dbReference type="EMBL" id="QAY74304.1"/>
    </source>
</evidence>
<sequence>MGEAIAFDGFAGLAPRTLPVVASVPRTRLRLTRRGRIVFTSLAALPLVIWAMVAVLGSGAAAAGSATAGVGTTAFEVVTVGAGDTLWELAERIAPTEDPRETIAQIVRLNGLDDAVVQPGQQLSIPVAP</sequence>
<keyword evidence="4" id="KW-1185">Reference proteome</keyword>
<name>A0A4P6FEE7_9MICO</name>
<keyword evidence="1" id="KW-0472">Membrane</keyword>
<evidence type="ECO:0000256" key="1">
    <source>
        <dbReference type="SAM" id="Phobius"/>
    </source>
</evidence>
<protein>
    <submittedName>
        <fullName evidence="3">LysM peptidoglycan-binding domain-containing protein</fullName>
    </submittedName>
</protein>
<dbReference type="KEGG" id="agf:ET445_14215"/>
<dbReference type="RefSeq" id="WP_129191849.1">
    <property type="nucleotide sequence ID" value="NZ_CP035491.1"/>
</dbReference>
<organism evidence="3 4">
    <name type="scientific">Agromyces protaetiae</name>
    <dbReference type="NCBI Taxonomy" id="2509455"/>
    <lineage>
        <taxon>Bacteria</taxon>
        <taxon>Bacillati</taxon>
        <taxon>Actinomycetota</taxon>
        <taxon>Actinomycetes</taxon>
        <taxon>Micrococcales</taxon>
        <taxon>Microbacteriaceae</taxon>
        <taxon>Agromyces</taxon>
    </lineage>
</organism>
<reference evidence="3 4" key="1">
    <citation type="submission" date="2019-01" db="EMBL/GenBank/DDBJ databases">
        <title>Genome sequencing of strain FW100M-8.</title>
        <authorList>
            <person name="Heo J."/>
            <person name="Kim S.-J."/>
            <person name="Kim J.-S."/>
            <person name="Hong S.-B."/>
            <person name="Kwon S.-W."/>
        </authorList>
    </citation>
    <scope>NUCLEOTIDE SEQUENCE [LARGE SCALE GENOMIC DNA]</scope>
    <source>
        <strain evidence="3 4">FW100M-8</strain>
    </source>
</reference>
<dbReference type="Pfam" id="PF01476">
    <property type="entry name" value="LysM"/>
    <property type="match status" value="1"/>
</dbReference>
<dbReference type="AlphaFoldDB" id="A0A4P6FEE7"/>
<feature type="transmembrane region" description="Helical" evidence="1">
    <location>
        <begin position="37"/>
        <end position="57"/>
    </location>
</feature>